<dbReference type="AlphaFoldDB" id="A0A9W6NWY9"/>
<feature type="domain" description="BON" evidence="3">
    <location>
        <begin position="155"/>
        <end position="224"/>
    </location>
</feature>
<name>A0A9W6NWY9_9PSEU</name>
<keyword evidence="6" id="KW-1185">Reference proteome</keyword>
<dbReference type="EMBL" id="BSFQ01000012">
    <property type="protein sequence ID" value="GLL12178.1"/>
    <property type="molecule type" value="Genomic_DNA"/>
</dbReference>
<dbReference type="InterPro" id="IPR046342">
    <property type="entry name" value="CBS_dom_sf"/>
</dbReference>
<dbReference type="SUPFAM" id="SSF54631">
    <property type="entry name" value="CBS-domain pair"/>
    <property type="match status" value="1"/>
</dbReference>
<sequence>MTTLRRTLVGEVMTTDVEAVGPDASVAQVVAALRRRGVRALPVVDGELLLGVVSEADVLRLAEHDDVEPPVVHRRRRWQHRPEVPPHTRARDLMTTEVVAVDPGTGVAEAARTMAAHRLGWLPVVDEPAADLAERPPRLRGVVGRADLLRVFERPDDDLAREVRDEVLGRILLLDPGQVTVTAAGGVVTLEGRVSTHADAVVAVALTRRLEGVVDVVDHLGHDVDERTVDVKSL</sequence>
<dbReference type="Pfam" id="PF00571">
    <property type="entry name" value="CBS"/>
    <property type="match status" value="2"/>
</dbReference>
<dbReference type="PANTHER" id="PTHR43080:SF29">
    <property type="entry name" value="OS02G0818000 PROTEIN"/>
    <property type="match status" value="1"/>
</dbReference>
<reference evidence="5" key="2">
    <citation type="submission" date="2023-01" db="EMBL/GenBank/DDBJ databases">
        <authorList>
            <person name="Sun Q."/>
            <person name="Evtushenko L."/>
        </authorList>
    </citation>
    <scope>NUCLEOTIDE SEQUENCE</scope>
    <source>
        <strain evidence="5">VKM Ac-1069</strain>
    </source>
</reference>
<dbReference type="InterPro" id="IPR051257">
    <property type="entry name" value="Diverse_CBS-Domain"/>
</dbReference>
<feature type="domain" description="CBS" evidence="4">
    <location>
        <begin position="94"/>
        <end position="159"/>
    </location>
</feature>
<dbReference type="RefSeq" id="WP_051737459.1">
    <property type="nucleotide sequence ID" value="NZ_BAAAUZ010000020.1"/>
</dbReference>
<dbReference type="PANTHER" id="PTHR43080">
    <property type="entry name" value="CBS DOMAIN-CONTAINING PROTEIN CBSX3, MITOCHONDRIAL"/>
    <property type="match status" value="1"/>
</dbReference>
<evidence type="ECO:0000256" key="1">
    <source>
        <dbReference type="ARBA" id="ARBA00023122"/>
    </source>
</evidence>
<dbReference type="InterPro" id="IPR000644">
    <property type="entry name" value="CBS_dom"/>
</dbReference>
<dbReference type="InterPro" id="IPR007055">
    <property type="entry name" value="BON_dom"/>
</dbReference>
<organism evidence="5 6">
    <name type="scientific">Pseudonocardia halophobica</name>
    <dbReference type="NCBI Taxonomy" id="29401"/>
    <lineage>
        <taxon>Bacteria</taxon>
        <taxon>Bacillati</taxon>
        <taxon>Actinomycetota</taxon>
        <taxon>Actinomycetes</taxon>
        <taxon>Pseudonocardiales</taxon>
        <taxon>Pseudonocardiaceae</taxon>
        <taxon>Pseudonocardia</taxon>
    </lineage>
</organism>
<evidence type="ECO:0008006" key="7">
    <source>
        <dbReference type="Google" id="ProtNLM"/>
    </source>
</evidence>
<evidence type="ECO:0000259" key="3">
    <source>
        <dbReference type="PROSITE" id="PS50914"/>
    </source>
</evidence>
<proteinExistence type="predicted"/>
<dbReference type="Gene3D" id="3.30.1340.30">
    <property type="match status" value="1"/>
</dbReference>
<dbReference type="PROSITE" id="PS51371">
    <property type="entry name" value="CBS"/>
    <property type="match status" value="2"/>
</dbReference>
<keyword evidence="1 2" id="KW-0129">CBS domain</keyword>
<evidence type="ECO:0000256" key="2">
    <source>
        <dbReference type="PROSITE-ProRule" id="PRU00703"/>
    </source>
</evidence>
<feature type="domain" description="CBS" evidence="4">
    <location>
        <begin position="13"/>
        <end position="68"/>
    </location>
</feature>
<dbReference type="Proteomes" id="UP001143463">
    <property type="component" value="Unassembled WGS sequence"/>
</dbReference>
<evidence type="ECO:0000313" key="5">
    <source>
        <dbReference type="EMBL" id="GLL12178.1"/>
    </source>
</evidence>
<dbReference type="Pfam" id="PF04972">
    <property type="entry name" value="BON"/>
    <property type="match status" value="1"/>
</dbReference>
<dbReference type="PROSITE" id="PS50914">
    <property type="entry name" value="BON"/>
    <property type="match status" value="1"/>
</dbReference>
<dbReference type="Gene3D" id="3.10.580.10">
    <property type="entry name" value="CBS-domain"/>
    <property type="match status" value="1"/>
</dbReference>
<protein>
    <recommendedName>
        <fullName evidence="7">BON domain-containing protein</fullName>
    </recommendedName>
</protein>
<evidence type="ECO:0000259" key="4">
    <source>
        <dbReference type="PROSITE" id="PS51371"/>
    </source>
</evidence>
<accession>A0A9W6NWY9</accession>
<evidence type="ECO:0000313" key="6">
    <source>
        <dbReference type="Proteomes" id="UP001143463"/>
    </source>
</evidence>
<reference evidence="5" key="1">
    <citation type="journal article" date="2014" name="Int. J. Syst. Evol. Microbiol.">
        <title>Complete genome sequence of Corynebacterium casei LMG S-19264T (=DSM 44701T), isolated from a smear-ripened cheese.</title>
        <authorList>
            <consortium name="US DOE Joint Genome Institute (JGI-PGF)"/>
            <person name="Walter F."/>
            <person name="Albersmeier A."/>
            <person name="Kalinowski J."/>
            <person name="Ruckert C."/>
        </authorList>
    </citation>
    <scope>NUCLEOTIDE SEQUENCE</scope>
    <source>
        <strain evidence="5">VKM Ac-1069</strain>
    </source>
</reference>
<comment type="caution">
    <text evidence="5">The sequence shown here is derived from an EMBL/GenBank/DDBJ whole genome shotgun (WGS) entry which is preliminary data.</text>
</comment>
<dbReference type="SMART" id="SM00116">
    <property type="entry name" value="CBS"/>
    <property type="match status" value="2"/>
</dbReference>
<gene>
    <name evidence="5" type="ORF">GCM10017577_33190</name>
</gene>